<dbReference type="EMBL" id="JAZGQO010000010">
    <property type="protein sequence ID" value="KAK6176415.1"/>
    <property type="molecule type" value="Genomic_DNA"/>
</dbReference>
<name>A0AAN8PTV6_PATCE</name>
<evidence type="ECO:0000256" key="1">
    <source>
        <dbReference type="SAM" id="Phobius"/>
    </source>
</evidence>
<dbReference type="AlphaFoldDB" id="A0AAN8PTV6"/>
<comment type="caution">
    <text evidence="2">The sequence shown here is derived from an EMBL/GenBank/DDBJ whole genome shotgun (WGS) entry which is preliminary data.</text>
</comment>
<sequence length="178" mass="19546">MAFPEAIDYACENGVTIPHTNTSSSTVRDSFFYNPIMTFYNQESVIWPLMMMFVKAYVCVATMATAVNGFKCCGIRSFNPNIWSDVDFAANETFISTDSDSRDDDTVTAIANLVKDNHQNISDAIEPIPVTAIANLTKDTHQDISDAIEPTPAIIELHTTSVIENAPVYSSSSLHPPN</sequence>
<protein>
    <submittedName>
        <fullName evidence="2">Uncharacterized protein</fullName>
    </submittedName>
</protein>
<accession>A0AAN8PTV6</accession>
<organism evidence="2 3">
    <name type="scientific">Patella caerulea</name>
    <name type="common">Rayed Mediterranean limpet</name>
    <dbReference type="NCBI Taxonomy" id="87958"/>
    <lineage>
        <taxon>Eukaryota</taxon>
        <taxon>Metazoa</taxon>
        <taxon>Spiralia</taxon>
        <taxon>Lophotrochozoa</taxon>
        <taxon>Mollusca</taxon>
        <taxon>Gastropoda</taxon>
        <taxon>Patellogastropoda</taxon>
        <taxon>Patelloidea</taxon>
        <taxon>Patellidae</taxon>
        <taxon>Patella</taxon>
    </lineage>
</organism>
<feature type="transmembrane region" description="Helical" evidence="1">
    <location>
        <begin position="45"/>
        <end position="67"/>
    </location>
</feature>
<proteinExistence type="predicted"/>
<gene>
    <name evidence="2" type="ORF">SNE40_014705</name>
</gene>
<keyword evidence="1" id="KW-0812">Transmembrane</keyword>
<dbReference type="Proteomes" id="UP001347796">
    <property type="component" value="Unassembled WGS sequence"/>
</dbReference>
<reference evidence="2 3" key="1">
    <citation type="submission" date="2024-01" db="EMBL/GenBank/DDBJ databases">
        <title>The genome of the rayed Mediterranean limpet Patella caerulea (Linnaeus, 1758).</title>
        <authorList>
            <person name="Anh-Thu Weber A."/>
            <person name="Halstead-Nussloch G."/>
        </authorList>
    </citation>
    <scope>NUCLEOTIDE SEQUENCE [LARGE SCALE GENOMIC DNA]</scope>
    <source>
        <strain evidence="2">AATW-2023a</strain>
        <tissue evidence="2">Whole specimen</tissue>
    </source>
</reference>
<evidence type="ECO:0000313" key="2">
    <source>
        <dbReference type="EMBL" id="KAK6176415.1"/>
    </source>
</evidence>
<keyword evidence="1" id="KW-0472">Membrane</keyword>
<keyword evidence="1" id="KW-1133">Transmembrane helix</keyword>
<keyword evidence="3" id="KW-1185">Reference proteome</keyword>
<evidence type="ECO:0000313" key="3">
    <source>
        <dbReference type="Proteomes" id="UP001347796"/>
    </source>
</evidence>